<feature type="domain" description="Trypsin-co-occurring" evidence="1">
    <location>
        <begin position="8"/>
        <end position="102"/>
    </location>
</feature>
<dbReference type="NCBIfam" id="NF041216">
    <property type="entry name" value="CU044_2847_fam"/>
    <property type="match status" value="1"/>
</dbReference>
<evidence type="ECO:0000313" key="2">
    <source>
        <dbReference type="EMBL" id="GIJ72889.1"/>
    </source>
</evidence>
<protein>
    <recommendedName>
        <fullName evidence="1">Trypsin-co-occurring domain-containing protein</fullName>
    </recommendedName>
</protein>
<proteinExistence type="predicted"/>
<evidence type="ECO:0000259" key="1">
    <source>
        <dbReference type="Pfam" id="PF19493"/>
    </source>
</evidence>
<evidence type="ECO:0000313" key="3">
    <source>
        <dbReference type="Proteomes" id="UP000635606"/>
    </source>
</evidence>
<gene>
    <name evidence="2" type="ORF">Voc01_078060</name>
</gene>
<dbReference type="RefSeq" id="WP_203932714.1">
    <property type="nucleotide sequence ID" value="NZ_BOPH01000105.1"/>
</dbReference>
<reference evidence="2" key="1">
    <citation type="submission" date="2021-01" db="EMBL/GenBank/DDBJ databases">
        <title>Whole genome shotgun sequence of Virgisporangium ochraceum NBRC 16418.</title>
        <authorList>
            <person name="Komaki H."/>
            <person name="Tamura T."/>
        </authorList>
    </citation>
    <scope>NUCLEOTIDE SEQUENCE</scope>
    <source>
        <strain evidence="2">NBRC 16418</strain>
    </source>
</reference>
<dbReference type="EMBL" id="BOPH01000105">
    <property type="protein sequence ID" value="GIJ72889.1"/>
    <property type="molecule type" value="Genomic_DNA"/>
</dbReference>
<name>A0A8J3ZZ16_9ACTN</name>
<sequence>MVTLARVVLDDGSSILVEAPVPAGGPVKAGRLGDTIRDLPSTLGTALGPVASMARTVLNQLRQAGPDELQVEFGVELATESGVVITRAQATCHLQVTMTWRREAGVSDSPLAVSG</sequence>
<dbReference type="AlphaFoldDB" id="A0A8J3ZZ16"/>
<dbReference type="Proteomes" id="UP000635606">
    <property type="component" value="Unassembled WGS sequence"/>
</dbReference>
<organism evidence="2 3">
    <name type="scientific">Virgisporangium ochraceum</name>
    <dbReference type="NCBI Taxonomy" id="65505"/>
    <lineage>
        <taxon>Bacteria</taxon>
        <taxon>Bacillati</taxon>
        <taxon>Actinomycetota</taxon>
        <taxon>Actinomycetes</taxon>
        <taxon>Micromonosporales</taxon>
        <taxon>Micromonosporaceae</taxon>
        <taxon>Virgisporangium</taxon>
    </lineage>
</organism>
<dbReference type="Pfam" id="PF19493">
    <property type="entry name" value="Trypco1"/>
    <property type="match status" value="1"/>
</dbReference>
<dbReference type="InterPro" id="IPR045794">
    <property type="entry name" value="Trypco1"/>
</dbReference>
<accession>A0A8J3ZZ16</accession>
<comment type="caution">
    <text evidence="2">The sequence shown here is derived from an EMBL/GenBank/DDBJ whole genome shotgun (WGS) entry which is preliminary data.</text>
</comment>
<keyword evidence="3" id="KW-1185">Reference proteome</keyword>